<evidence type="ECO:0000313" key="1">
    <source>
        <dbReference type="EMBL" id="GBP18629.1"/>
    </source>
</evidence>
<sequence>MHGVPTTDHVCGYAARSTIQLRGTLNCLHNTIRRSVCASSRWRMWVESAPIEDVHVPFSRLRYCRRCDANLAACRQIENTILFKQMKRRRKGYCYIWRLSPHPFLLLPLGPDMYEAQAPIIFYYALCADRTVTIFPYGGSRIGIG</sequence>
<dbReference type="Proteomes" id="UP000299102">
    <property type="component" value="Unassembled WGS sequence"/>
</dbReference>
<name>A0A4C1TX68_EUMVA</name>
<dbReference type="EMBL" id="BGZK01000099">
    <property type="protein sequence ID" value="GBP18629.1"/>
    <property type="molecule type" value="Genomic_DNA"/>
</dbReference>
<reference evidence="1 2" key="1">
    <citation type="journal article" date="2019" name="Commun. Biol.">
        <title>The bagworm genome reveals a unique fibroin gene that provides high tensile strength.</title>
        <authorList>
            <person name="Kono N."/>
            <person name="Nakamura H."/>
            <person name="Ohtoshi R."/>
            <person name="Tomita M."/>
            <person name="Numata K."/>
            <person name="Arakawa K."/>
        </authorList>
    </citation>
    <scope>NUCLEOTIDE SEQUENCE [LARGE SCALE GENOMIC DNA]</scope>
</reference>
<evidence type="ECO:0000313" key="2">
    <source>
        <dbReference type="Proteomes" id="UP000299102"/>
    </source>
</evidence>
<proteinExistence type="predicted"/>
<accession>A0A4C1TX68</accession>
<dbReference type="AlphaFoldDB" id="A0A4C1TX68"/>
<comment type="caution">
    <text evidence="1">The sequence shown here is derived from an EMBL/GenBank/DDBJ whole genome shotgun (WGS) entry which is preliminary data.</text>
</comment>
<protein>
    <submittedName>
        <fullName evidence="1">Uncharacterized protein</fullName>
    </submittedName>
</protein>
<gene>
    <name evidence="1" type="ORF">EVAR_14399_1</name>
</gene>
<organism evidence="1 2">
    <name type="scientific">Eumeta variegata</name>
    <name type="common">Bagworm moth</name>
    <name type="synonym">Eumeta japonica</name>
    <dbReference type="NCBI Taxonomy" id="151549"/>
    <lineage>
        <taxon>Eukaryota</taxon>
        <taxon>Metazoa</taxon>
        <taxon>Ecdysozoa</taxon>
        <taxon>Arthropoda</taxon>
        <taxon>Hexapoda</taxon>
        <taxon>Insecta</taxon>
        <taxon>Pterygota</taxon>
        <taxon>Neoptera</taxon>
        <taxon>Endopterygota</taxon>
        <taxon>Lepidoptera</taxon>
        <taxon>Glossata</taxon>
        <taxon>Ditrysia</taxon>
        <taxon>Tineoidea</taxon>
        <taxon>Psychidae</taxon>
        <taxon>Oiketicinae</taxon>
        <taxon>Eumeta</taxon>
    </lineage>
</organism>
<keyword evidence="2" id="KW-1185">Reference proteome</keyword>